<sequence>MSSSSVTSRKRCYCGDIAENFTSRTPNNLVKRFYKCAKPEQDEVISVKILMVINIFKFKLDASIDEITMLNMLSNTCKLERDKLMENVDVLKAINDVEVNKARDMEVKVMQMKMFIMISFALFVEFDVALSMK</sequence>
<keyword evidence="1" id="KW-0472">Membrane</keyword>
<accession>A0A1S3YJ43</accession>
<keyword evidence="1" id="KW-1133">Transmembrane helix</keyword>
<reference evidence="2" key="1">
    <citation type="submission" date="2025-08" db="UniProtKB">
        <authorList>
            <consortium name="RefSeq"/>
        </authorList>
    </citation>
    <scope>IDENTIFICATION</scope>
</reference>
<dbReference type="PaxDb" id="4097-A0A1S3YJ43"/>
<dbReference type="RefSeq" id="XP_016451967.1">
    <property type="nucleotide sequence ID" value="XM_016596481.1"/>
</dbReference>
<organism evidence="2">
    <name type="scientific">Nicotiana tabacum</name>
    <name type="common">Common tobacco</name>
    <dbReference type="NCBI Taxonomy" id="4097"/>
    <lineage>
        <taxon>Eukaryota</taxon>
        <taxon>Viridiplantae</taxon>
        <taxon>Streptophyta</taxon>
        <taxon>Embryophyta</taxon>
        <taxon>Tracheophyta</taxon>
        <taxon>Spermatophyta</taxon>
        <taxon>Magnoliopsida</taxon>
        <taxon>eudicotyledons</taxon>
        <taxon>Gunneridae</taxon>
        <taxon>Pentapetalae</taxon>
        <taxon>asterids</taxon>
        <taxon>lamiids</taxon>
        <taxon>Solanales</taxon>
        <taxon>Solanaceae</taxon>
        <taxon>Nicotianoideae</taxon>
        <taxon>Nicotianeae</taxon>
        <taxon>Nicotiana</taxon>
    </lineage>
</organism>
<feature type="transmembrane region" description="Helical" evidence="1">
    <location>
        <begin position="114"/>
        <end position="132"/>
    </location>
</feature>
<dbReference type="OrthoDB" id="1297973at2759"/>
<dbReference type="KEGG" id="nta:107776567"/>
<name>A0A1S3YJ43_TOBAC</name>
<protein>
    <submittedName>
        <fullName evidence="2">Uncharacterized protein At4g04775-like</fullName>
    </submittedName>
</protein>
<gene>
    <name evidence="2" type="primary">LOC107776567</name>
</gene>
<dbReference type="AlphaFoldDB" id="A0A1S3YJ43"/>
<evidence type="ECO:0000313" key="2">
    <source>
        <dbReference type="RefSeq" id="XP_016451967.1"/>
    </source>
</evidence>
<evidence type="ECO:0000256" key="1">
    <source>
        <dbReference type="SAM" id="Phobius"/>
    </source>
</evidence>
<keyword evidence="1" id="KW-0812">Transmembrane</keyword>
<proteinExistence type="predicted"/>